<keyword evidence="3" id="KW-1185">Reference proteome</keyword>
<protein>
    <submittedName>
        <fullName evidence="2">Uncharacterized protein</fullName>
    </submittedName>
</protein>
<feature type="region of interest" description="Disordered" evidence="1">
    <location>
        <begin position="1"/>
        <end position="23"/>
    </location>
</feature>
<feature type="compositionally biased region" description="Polar residues" evidence="1">
    <location>
        <begin position="11"/>
        <end position="23"/>
    </location>
</feature>
<evidence type="ECO:0000256" key="1">
    <source>
        <dbReference type="SAM" id="MobiDB-lite"/>
    </source>
</evidence>
<gene>
    <name evidence="2" type="ORF">O181_097219</name>
</gene>
<evidence type="ECO:0000313" key="2">
    <source>
        <dbReference type="EMBL" id="MBW0557504.1"/>
    </source>
</evidence>
<dbReference type="AlphaFoldDB" id="A0A9Q3J8I8"/>
<reference evidence="2" key="1">
    <citation type="submission" date="2021-03" db="EMBL/GenBank/DDBJ databases">
        <title>Draft genome sequence of rust myrtle Austropuccinia psidii MF-1, a brazilian biotype.</title>
        <authorList>
            <person name="Quecine M.C."/>
            <person name="Pachon D.M.R."/>
            <person name="Bonatelli M.L."/>
            <person name="Correr F.H."/>
            <person name="Franceschini L.M."/>
            <person name="Leite T.F."/>
            <person name="Margarido G.R.A."/>
            <person name="Almeida C.A."/>
            <person name="Ferrarezi J.A."/>
            <person name="Labate C.A."/>
        </authorList>
    </citation>
    <scope>NUCLEOTIDE SEQUENCE</scope>
    <source>
        <strain evidence="2">MF-1</strain>
    </source>
</reference>
<evidence type="ECO:0000313" key="3">
    <source>
        <dbReference type="Proteomes" id="UP000765509"/>
    </source>
</evidence>
<sequence length="117" mass="13091">MEGVPAPVGQSHGTGRTTIAQSNHPFFHQSEPCSFAITKKITQITANVQVASYSKESGPLAFKNTSMKTPEFFDEAQLLKLRSFIHSCQLIFHTDPETFSQDRKKFSYSTSFSIERA</sequence>
<proteinExistence type="predicted"/>
<dbReference type="Proteomes" id="UP000765509">
    <property type="component" value="Unassembled WGS sequence"/>
</dbReference>
<comment type="caution">
    <text evidence="2">The sequence shown here is derived from an EMBL/GenBank/DDBJ whole genome shotgun (WGS) entry which is preliminary data.</text>
</comment>
<dbReference type="EMBL" id="AVOT02065400">
    <property type="protein sequence ID" value="MBW0557504.1"/>
    <property type="molecule type" value="Genomic_DNA"/>
</dbReference>
<organism evidence="2 3">
    <name type="scientific">Austropuccinia psidii MF-1</name>
    <dbReference type="NCBI Taxonomy" id="1389203"/>
    <lineage>
        <taxon>Eukaryota</taxon>
        <taxon>Fungi</taxon>
        <taxon>Dikarya</taxon>
        <taxon>Basidiomycota</taxon>
        <taxon>Pucciniomycotina</taxon>
        <taxon>Pucciniomycetes</taxon>
        <taxon>Pucciniales</taxon>
        <taxon>Sphaerophragmiaceae</taxon>
        <taxon>Austropuccinia</taxon>
    </lineage>
</organism>
<name>A0A9Q3J8I8_9BASI</name>
<accession>A0A9Q3J8I8</accession>